<name>A0AAD7FA56_9AGAR</name>
<evidence type="ECO:0000313" key="3">
    <source>
        <dbReference type="Proteomes" id="UP001221142"/>
    </source>
</evidence>
<proteinExistence type="predicted"/>
<comment type="caution">
    <text evidence="2">The sequence shown here is derived from an EMBL/GenBank/DDBJ whole genome shotgun (WGS) entry which is preliminary data.</text>
</comment>
<keyword evidence="3" id="KW-1185">Reference proteome</keyword>
<evidence type="ECO:0000256" key="1">
    <source>
        <dbReference type="SAM" id="MobiDB-lite"/>
    </source>
</evidence>
<gene>
    <name evidence="2" type="ORF">FB45DRAFT_389295</name>
</gene>
<accession>A0AAD7FA56</accession>
<dbReference type="Proteomes" id="UP001221142">
    <property type="component" value="Unassembled WGS sequence"/>
</dbReference>
<protein>
    <submittedName>
        <fullName evidence="2">Uncharacterized protein</fullName>
    </submittedName>
</protein>
<dbReference type="AlphaFoldDB" id="A0AAD7FA56"/>
<organism evidence="2 3">
    <name type="scientific">Roridomyces roridus</name>
    <dbReference type="NCBI Taxonomy" id="1738132"/>
    <lineage>
        <taxon>Eukaryota</taxon>
        <taxon>Fungi</taxon>
        <taxon>Dikarya</taxon>
        <taxon>Basidiomycota</taxon>
        <taxon>Agaricomycotina</taxon>
        <taxon>Agaricomycetes</taxon>
        <taxon>Agaricomycetidae</taxon>
        <taxon>Agaricales</taxon>
        <taxon>Marasmiineae</taxon>
        <taxon>Mycenaceae</taxon>
        <taxon>Roridomyces</taxon>
    </lineage>
</organism>
<sequence length="226" mass="24595">MKMIPSLHVPFVARSEVSLLRTTKERGLDFTLVTHRVLEDGPERTVSISTWREQAVEEETGMSVYYVRPEDLDWGWGDGIPMAAREEIVIVPFPVEKKDASLSPAQTSTPRGSGTLVPPLPPTTDANGSAECHRFRATRSKAGSIISSIHLAPPLHSPSPPCPPSAEKKSTLPDILATCEPPLAHLEPLLAWVGIVRTAHLRAVGRLSDEPRAEVRDAVLKLGVRG</sequence>
<feature type="region of interest" description="Disordered" evidence="1">
    <location>
        <begin position="100"/>
        <end position="119"/>
    </location>
</feature>
<reference evidence="2" key="1">
    <citation type="submission" date="2023-03" db="EMBL/GenBank/DDBJ databases">
        <title>Massive genome expansion in bonnet fungi (Mycena s.s.) driven by repeated elements and novel gene families across ecological guilds.</title>
        <authorList>
            <consortium name="Lawrence Berkeley National Laboratory"/>
            <person name="Harder C.B."/>
            <person name="Miyauchi S."/>
            <person name="Viragh M."/>
            <person name="Kuo A."/>
            <person name="Thoen E."/>
            <person name="Andreopoulos B."/>
            <person name="Lu D."/>
            <person name="Skrede I."/>
            <person name="Drula E."/>
            <person name="Henrissat B."/>
            <person name="Morin E."/>
            <person name="Kohler A."/>
            <person name="Barry K."/>
            <person name="LaButti K."/>
            <person name="Morin E."/>
            <person name="Salamov A."/>
            <person name="Lipzen A."/>
            <person name="Mereny Z."/>
            <person name="Hegedus B."/>
            <person name="Baldrian P."/>
            <person name="Stursova M."/>
            <person name="Weitz H."/>
            <person name="Taylor A."/>
            <person name="Grigoriev I.V."/>
            <person name="Nagy L.G."/>
            <person name="Martin F."/>
            <person name="Kauserud H."/>
        </authorList>
    </citation>
    <scope>NUCLEOTIDE SEQUENCE</scope>
    <source>
        <strain evidence="2">9284</strain>
    </source>
</reference>
<dbReference type="EMBL" id="JARKIF010000046">
    <property type="protein sequence ID" value="KAJ7608213.1"/>
    <property type="molecule type" value="Genomic_DNA"/>
</dbReference>
<evidence type="ECO:0000313" key="2">
    <source>
        <dbReference type="EMBL" id="KAJ7608213.1"/>
    </source>
</evidence>
<feature type="compositionally biased region" description="Polar residues" evidence="1">
    <location>
        <begin position="103"/>
        <end position="112"/>
    </location>
</feature>